<protein>
    <submittedName>
        <fullName evidence="9">RNA polymerase sigma factor</fullName>
    </submittedName>
</protein>
<dbReference type="InterPro" id="IPR013325">
    <property type="entry name" value="RNA_pol_sigma_r2"/>
</dbReference>
<dbReference type="InterPro" id="IPR007627">
    <property type="entry name" value="RNA_pol_sigma70_r2"/>
</dbReference>
<evidence type="ECO:0000256" key="1">
    <source>
        <dbReference type="ARBA" id="ARBA00010641"/>
    </source>
</evidence>
<name>A0ABV8SJJ4_9GAMM</name>
<dbReference type="NCBIfam" id="TIGR02937">
    <property type="entry name" value="sigma70-ECF"/>
    <property type="match status" value="1"/>
</dbReference>
<accession>A0ABV8SJJ4</accession>
<feature type="domain" description="RNA polymerase sigma-70 region 2" evidence="7">
    <location>
        <begin position="34"/>
        <end position="99"/>
    </location>
</feature>
<evidence type="ECO:0000259" key="8">
    <source>
        <dbReference type="Pfam" id="PF08281"/>
    </source>
</evidence>
<dbReference type="InterPro" id="IPR014284">
    <property type="entry name" value="RNA_pol_sigma-70_dom"/>
</dbReference>
<evidence type="ECO:0000313" key="10">
    <source>
        <dbReference type="Proteomes" id="UP001595904"/>
    </source>
</evidence>
<keyword evidence="3" id="KW-0731">Sigma factor</keyword>
<dbReference type="Gene3D" id="1.10.1740.10">
    <property type="match status" value="1"/>
</dbReference>
<evidence type="ECO:0000256" key="4">
    <source>
        <dbReference type="ARBA" id="ARBA00023125"/>
    </source>
</evidence>
<feature type="domain" description="RNA polymerase sigma factor 70 region 4 type 2" evidence="8">
    <location>
        <begin position="131"/>
        <end position="183"/>
    </location>
</feature>
<keyword evidence="10" id="KW-1185">Reference proteome</keyword>
<dbReference type="InterPro" id="IPR039425">
    <property type="entry name" value="RNA_pol_sigma-70-like"/>
</dbReference>
<dbReference type="Proteomes" id="UP001595904">
    <property type="component" value="Unassembled WGS sequence"/>
</dbReference>
<comment type="caution">
    <text evidence="9">The sequence shown here is derived from an EMBL/GenBank/DDBJ whole genome shotgun (WGS) entry which is preliminary data.</text>
</comment>
<reference evidence="10" key="1">
    <citation type="journal article" date="2019" name="Int. J. Syst. Evol. Microbiol.">
        <title>The Global Catalogue of Microorganisms (GCM) 10K type strain sequencing project: providing services to taxonomists for standard genome sequencing and annotation.</title>
        <authorList>
            <consortium name="The Broad Institute Genomics Platform"/>
            <consortium name="The Broad Institute Genome Sequencing Center for Infectious Disease"/>
            <person name="Wu L."/>
            <person name="Ma J."/>
        </authorList>
    </citation>
    <scope>NUCLEOTIDE SEQUENCE [LARGE SCALE GENOMIC DNA]</scope>
    <source>
        <strain evidence="10">CGMCC 1.10759</strain>
    </source>
</reference>
<evidence type="ECO:0000256" key="3">
    <source>
        <dbReference type="ARBA" id="ARBA00023082"/>
    </source>
</evidence>
<keyword evidence="2" id="KW-0805">Transcription regulation</keyword>
<dbReference type="SUPFAM" id="SSF88659">
    <property type="entry name" value="Sigma3 and sigma4 domains of RNA polymerase sigma factors"/>
    <property type="match status" value="1"/>
</dbReference>
<dbReference type="Pfam" id="PF08281">
    <property type="entry name" value="Sigma70_r4_2"/>
    <property type="match status" value="1"/>
</dbReference>
<dbReference type="PANTHER" id="PTHR43133">
    <property type="entry name" value="RNA POLYMERASE ECF-TYPE SIGMA FACTO"/>
    <property type="match status" value="1"/>
</dbReference>
<comment type="similarity">
    <text evidence="1">Belongs to the sigma-70 factor family. ECF subfamily.</text>
</comment>
<keyword evidence="4" id="KW-0238">DNA-binding</keyword>
<organism evidence="9 10">
    <name type="scientific">Steroidobacter flavus</name>
    <dbReference type="NCBI Taxonomy" id="1842136"/>
    <lineage>
        <taxon>Bacteria</taxon>
        <taxon>Pseudomonadati</taxon>
        <taxon>Pseudomonadota</taxon>
        <taxon>Gammaproteobacteria</taxon>
        <taxon>Steroidobacterales</taxon>
        <taxon>Steroidobacteraceae</taxon>
        <taxon>Steroidobacter</taxon>
    </lineage>
</organism>
<dbReference type="InterPro" id="IPR013324">
    <property type="entry name" value="RNA_pol_sigma_r3/r4-like"/>
</dbReference>
<dbReference type="SUPFAM" id="SSF88946">
    <property type="entry name" value="Sigma2 domain of RNA polymerase sigma factors"/>
    <property type="match status" value="1"/>
</dbReference>
<dbReference type="Gene3D" id="1.10.10.10">
    <property type="entry name" value="Winged helix-like DNA-binding domain superfamily/Winged helix DNA-binding domain"/>
    <property type="match status" value="1"/>
</dbReference>
<evidence type="ECO:0000256" key="6">
    <source>
        <dbReference type="SAM" id="MobiDB-lite"/>
    </source>
</evidence>
<feature type="region of interest" description="Disordered" evidence="6">
    <location>
        <begin position="101"/>
        <end position="124"/>
    </location>
</feature>
<dbReference type="Pfam" id="PF04542">
    <property type="entry name" value="Sigma70_r2"/>
    <property type="match status" value="1"/>
</dbReference>
<sequence>MMTVPCFRFSPVRMKAPRLQANATTAPLSAAALSRYAQTLHRYLTKRVRSREDVADLTQEIFELFLRRKDQTETVRNPLAYLFRIAFHVVGDSLSDAQRNPVTFDSSLTGDGGPREAHSSDQDAEQLAVQEDVLAALNRLPAQYLTALLLVEGQGMSYKEAAKASGFTPSTIATYVMHGRAALKLALDGQRLGRDSKDSQR</sequence>
<dbReference type="PANTHER" id="PTHR43133:SF8">
    <property type="entry name" value="RNA POLYMERASE SIGMA FACTOR HI_1459-RELATED"/>
    <property type="match status" value="1"/>
</dbReference>
<dbReference type="CDD" id="cd06171">
    <property type="entry name" value="Sigma70_r4"/>
    <property type="match status" value="1"/>
</dbReference>
<evidence type="ECO:0000259" key="7">
    <source>
        <dbReference type="Pfam" id="PF04542"/>
    </source>
</evidence>
<proteinExistence type="inferred from homology"/>
<gene>
    <name evidence="9" type="ORF">ACFPN2_01720</name>
</gene>
<evidence type="ECO:0000256" key="2">
    <source>
        <dbReference type="ARBA" id="ARBA00023015"/>
    </source>
</evidence>
<dbReference type="RefSeq" id="WP_380594345.1">
    <property type="nucleotide sequence ID" value="NZ_JBHSDU010000001.1"/>
</dbReference>
<evidence type="ECO:0000256" key="5">
    <source>
        <dbReference type="ARBA" id="ARBA00023163"/>
    </source>
</evidence>
<evidence type="ECO:0000313" key="9">
    <source>
        <dbReference type="EMBL" id="MFC4307786.1"/>
    </source>
</evidence>
<dbReference type="InterPro" id="IPR036388">
    <property type="entry name" value="WH-like_DNA-bd_sf"/>
</dbReference>
<keyword evidence="5" id="KW-0804">Transcription</keyword>
<dbReference type="InterPro" id="IPR013249">
    <property type="entry name" value="RNA_pol_sigma70_r4_t2"/>
</dbReference>
<dbReference type="EMBL" id="JBHSDU010000001">
    <property type="protein sequence ID" value="MFC4307786.1"/>
    <property type="molecule type" value="Genomic_DNA"/>
</dbReference>